<feature type="region of interest" description="Disordered" evidence="1">
    <location>
        <begin position="1"/>
        <end position="21"/>
    </location>
</feature>
<evidence type="ECO:0000256" key="2">
    <source>
        <dbReference type="SAM" id="Phobius"/>
    </source>
</evidence>
<feature type="transmembrane region" description="Helical" evidence="2">
    <location>
        <begin position="86"/>
        <end position="111"/>
    </location>
</feature>
<reference evidence="3" key="1">
    <citation type="submission" date="2021-06" db="EMBL/GenBank/DDBJ databases">
        <authorList>
            <person name="Kallberg Y."/>
            <person name="Tangrot J."/>
            <person name="Rosling A."/>
        </authorList>
    </citation>
    <scope>NUCLEOTIDE SEQUENCE</scope>
    <source>
        <strain evidence="3">CL551</strain>
    </source>
</reference>
<dbReference type="OrthoDB" id="2449757at2759"/>
<organism evidence="3 4">
    <name type="scientific">Acaulospora morrowiae</name>
    <dbReference type="NCBI Taxonomy" id="94023"/>
    <lineage>
        <taxon>Eukaryota</taxon>
        <taxon>Fungi</taxon>
        <taxon>Fungi incertae sedis</taxon>
        <taxon>Mucoromycota</taxon>
        <taxon>Glomeromycotina</taxon>
        <taxon>Glomeromycetes</taxon>
        <taxon>Diversisporales</taxon>
        <taxon>Acaulosporaceae</taxon>
        <taxon>Acaulospora</taxon>
    </lineage>
</organism>
<feature type="transmembrane region" description="Helical" evidence="2">
    <location>
        <begin position="273"/>
        <end position="297"/>
    </location>
</feature>
<name>A0A9N9B694_9GLOM</name>
<feature type="transmembrane region" description="Helical" evidence="2">
    <location>
        <begin position="51"/>
        <end position="74"/>
    </location>
</feature>
<keyword evidence="2" id="KW-0472">Membrane</keyword>
<evidence type="ECO:0000313" key="4">
    <source>
        <dbReference type="Proteomes" id="UP000789342"/>
    </source>
</evidence>
<feature type="transmembrane region" description="Helical" evidence="2">
    <location>
        <begin position="216"/>
        <end position="239"/>
    </location>
</feature>
<keyword evidence="2" id="KW-1133">Transmembrane helix</keyword>
<proteinExistence type="predicted"/>
<protein>
    <submittedName>
        <fullName evidence="3">254_t:CDS:1</fullName>
    </submittedName>
</protein>
<comment type="caution">
    <text evidence="3">The sequence shown here is derived from an EMBL/GenBank/DDBJ whole genome shotgun (WGS) entry which is preliminary data.</text>
</comment>
<sequence>MEEDEPTKDIIQGTPNNENQERTTNVPIETFYFVKLRKKFRKWEKLQSLSYVNLIITALVCLTSLIVGVFLLVSTKNVVESKARNTLSVIFSGIVSTFSLSGCLASLKNLIFRSKLDTMKKLYAEENELKVTRCVKDWEPRGENEVPTKPGRDDEIYNRKELYFMSKLAENMRRMLIFRILWAILFSIILTALAGFSIYILLTDDNNDIFLLIDKYLIIVSSVFLLIILNVFFLIKVIIPRLVSELYEYTFDDKIKILELYKKKKDKSTTFKVLSILFGVQILSLSFAIGMLVPIGFKIRRTQMTEKEMNIIMQRLSGIPKVTV</sequence>
<keyword evidence="2" id="KW-0812">Transmembrane</keyword>
<keyword evidence="4" id="KW-1185">Reference proteome</keyword>
<evidence type="ECO:0000256" key="1">
    <source>
        <dbReference type="SAM" id="MobiDB-lite"/>
    </source>
</evidence>
<dbReference type="EMBL" id="CAJVPV010003481">
    <property type="protein sequence ID" value="CAG8552893.1"/>
    <property type="molecule type" value="Genomic_DNA"/>
</dbReference>
<dbReference type="AlphaFoldDB" id="A0A9N9B694"/>
<accession>A0A9N9B694</accession>
<feature type="transmembrane region" description="Helical" evidence="2">
    <location>
        <begin position="176"/>
        <end position="201"/>
    </location>
</feature>
<evidence type="ECO:0000313" key="3">
    <source>
        <dbReference type="EMBL" id="CAG8552893.1"/>
    </source>
</evidence>
<gene>
    <name evidence="3" type="ORF">AMORRO_LOCUS5658</name>
</gene>
<dbReference type="Proteomes" id="UP000789342">
    <property type="component" value="Unassembled WGS sequence"/>
</dbReference>